<dbReference type="PROSITE" id="PS51257">
    <property type="entry name" value="PROKAR_LIPOPROTEIN"/>
    <property type="match status" value="1"/>
</dbReference>
<dbReference type="KEGG" id="slau:SLA_3578"/>
<dbReference type="EMBL" id="AP017424">
    <property type="protein sequence ID" value="BAU84486.1"/>
    <property type="molecule type" value="Genomic_DNA"/>
</dbReference>
<gene>
    <name evidence="1" type="ORF">SLA_3578</name>
</gene>
<evidence type="ECO:0008006" key="3">
    <source>
        <dbReference type="Google" id="ProtNLM"/>
    </source>
</evidence>
<reference evidence="1 2" key="1">
    <citation type="journal article" date="2016" name="Genome Announc.">
        <title>Complete Genome Sequence of Thiostrepton-Producing Streptomyces laurentii ATCC 31255.</title>
        <authorList>
            <person name="Doi K."/>
            <person name="Fujino Y."/>
            <person name="Nagayoshi Y."/>
            <person name="Ohshima T."/>
            <person name="Ogata S."/>
        </authorList>
    </citation>
    <scope>NUCLEOTIDE SEQUENCE [LARGE SCALE GENOMIC DNA]</scope>
    <source>
        <strain evidence="1 2">ATCC 31255</strain>
    </source>
</reference>
<evidence type="ECO:0000313" key="2">
    <source>
        <dbReference type="Proteomes" id="UP000217676"/>
    </source>
</evidence>
<name>A0A160P1E9_STRLU</name>
<sequence>MSGTRHALAGTAVCAAVLLALTGCEQAKQKASDISASAQQRMRDVAHGIDATKDVTAGPSTTASDGRAVATITVTNRGDKTSDFTAWVNFRDASGNLLDAVVLNIDGVGPGAVKSATARSNRKLSGTTKAEVAQALRH</sequence>
<dbReference type="InterPro" id="IPR047676">
    <property type="entry name" value="FxLYD_dom"/>
</dbReference>
<evidence type="ECO:0000313" key="1">
    <source>
        <dbReference type="EMBL" id="BAU84486.1"/>
    </source>
</evidence>
<dbReference type="AlphaFoldDB" id="A0A160P1E9"/>
<dbReference type="RefSeq" id="WP_359884699.1">
    <property type="nucleotide sequence ID" value="NZ_JBEYHT010000077.1"/>
</dbReference>
<proteinExistence type="predicted"/>
<dbReference type="NCBIfam" id="NF038353">
    <property type="entry name" value="FxLYD_dom"/>
    <property type="match status" value="1"/>
</dbReference>
<dbReference type="Proteomes" id="UP000217676">
    <property type="component" value="Chromosome"/>
</dbReference>
<keyword evidence="2" id="KW-1185">Reference proteome</keyword>
<accession>A0A160P1E9</accession>
<protein>
    <recommendedName>
        <fullName evidence="3">Lipoprotein</fullName>
    </recommendedName>
</protein>
<organism evidence="1 2">
    <name type="scientific">Streptomyces laurentii</name>
    <dbReference type="NCBI Taxonomy" id="39478"/>
    <lineage>
        <taxon>Bacteria</taxon>
        <taxon>Bacillati</taxon>
        <taxon>Actinomycetota</taxon>
        <taxon>Actinomycetes</taxon>
        <taxon>Kitasatosporales</taxon>
        <taxon>Streptomycetaceae</taxon>
        <taxon>Streptomyces</taxon>
    </lineage>
</organism>